<sequence length="335" mass="37131">MQSKDPQEPQTNKDPGMEEANKRDLSTGVGEAVAQLSLNPSTGSTIRGTPSSALPAESEKTKNSVVRQPSLLSALRSSPDVPQKDLKRCLSMCTSLSLADQDRAIWIMQSPRLLEWLNAPRSLTLLINGNGESNDMFSSTTLLSAKLLECLGQTGRIISHHFFCSLHTSSSASSKDDATGLVKSFVCQLLTRDMSWDLSFLSQKHLEEIGSGDLETTCMLFRKLVQQMPNKTFLFWVVDGINYYERSQWRPDFLKVIPELLEIIRGCNDVIIKLLLTCHGKSSFVKDALEKDDILTAPFDVGGCRQGWSERTFQRTIGPEIEKLKAATQNIGTMG</sequence>
<dbReference type="OrthoDB" id="5419927at2759"/>
<organism evidence="4 5">
    <name type="scientific">Alectoria fallacina</name>
    <dbReference type="NCBI Taxonomy" id="1903189"/>
    <lineage>
        <taxon>Eukaryota</taxon>
        <taxon>Fungi</taxon>
        <taxon>Dikarya</taxon>
        <taxon>Ascomycota</taxon>
        <taxon>Pezizomycotina</taxon>
        <taxon>Lecanoromycetes</taxon>
        <taxon>OSLEUM clade</taxon>
        <taxon>Lecanoromycetidae</taxon>
        <taxon>Lecanorales</taxon>
        <taxon>Lecanorineae</taxon>
        <taxon>Parmeliaceae</taxon>
        <taxon>Alectoria</taxon>
    </lineage>
</organism>
<dbReference type="InterPro" id="IPR056884">
    <property type="entry name" value="NPHP3-like_N"/>
</dbReference>
<evidence type="ECO:0000313" key="5">
    <source>
        <dbReference type="Proteomes" id="UP000664203"/>
    </source>
</evidence>
<name>A0A8H3J5Z0_9LECA</name>
<dbReference type="Proteomes" id="UP000664203">
    <property type="component" value="Unassembled WGS sequence"/>
</dbReference>
<feature type="compositionally biased region" description="Polar residues" evidence="2">
    <location>
        <begin position="36"/>
        <end position="52"/>
    </location>
</feature>
<reference evidence="4" key="1">
    <citation type="submission" date="2021-03" db="EMBL/GenBank/DDBJ databases">
        <authorList>
            <person name="Tagirdzhanova G."/>
        </authorList>
    </citation>
    <scope>NUCLEOTIDE SEQUENCE</scope>
</reference>
<feature type="compositionally biased region" description="Polar residues" evidence="2">
    <location>
        <begin position="1"/>
        <end position="13"/>
    </location>
</feature>
<evidence type="ECO:0000313" key="4">
    <source>
        <dbReference type="EMBL" id="CAF9941376.1"/>
    </source>
</evidence>
<gene>
    <name evidence="4" type="ORF">ALECFALPRED_009088</name>
</gene>
<evidence type="ECO:0000256" key="1">
    <source>
        <dbReference type="ARBA" id="ARBA00022737"/>
    </source>
</evidence>
<evidence type="ECO:0000256" key="2">
    <source>
        <dbReference type="SAM" id="MobiDB-lite"/>
    </source>
</evidence>
<keyword evidence="5" id="KW-1185">Reference proteome</keyword>
<feature type="compositionally biased region" description="Basic and acidic residues" evidence="2">
    <location>
        <begin position="15"/>
        <end position="25"/>
    </location>
</feature>
<dbReference type="PANTHER" id="PTHR40619">
    <property type="entry name" value="FUNGAL STAND N-TERMINAL GOODBYE DOMAIN-CONTAINING PROTEIN"/>
    <property type="match status" value="1"/>
</dbReference>
<comment type="caution">
    <text evidence="4">The sequence shown here is derived from an EMBL/GenBank/DDBJ whole genome shotgun (WGS) entry which is preliminary data.</text>
</comment>
<protein>
    <recommendedName>
        <fullName evidence="3">Nephrocystin 3-like N-terminal domain-containing protein</fullName>
    </recommendedName>
</protein>
<proteinExistence type="predicted"/>
<dbReference type="Pfam" id="PF24883">
    <property type="entry name" value="NPHP3_N"/>
    <property type="match status" value="1"/>
</dbReference>
<feature type="domain" description="Nephrocystin 3-like N-terminal" evidence="3">
    <location>
        <begin position="106"/>
        <end position="278"/>
    </location>
</feature>
<dbReference type="AlphaFoldDB" id="A0A8H3J5Z0"/>
<keyword evidence="1" id="KW-0677">Repeat</keyword>
<dbReference type="EMBL" id="CAJPDR010000655">
    <property type="protein sequence ID" value="CAF9941376.1"/>
    <property type="molecule type" value="Genomic_DNA"/>
</dbReference>
<evidence type="ECO:0000259" key="3">
    <source>
        <dbReference type="Pfam" id="PF24883"/>
    </source>
</evidence>
<dbReference type="PANTHER" id="PTHR40619:SF3">
    <property type="entry name" value="FUNGAL STAND N-TERMINAL GOODBYE DOMAIN-CONTAINING PROTEIN"/>
    <property type="match status" value="1"/>
</dbReference>
<accession>A0A8H3J5Z0</accession>
<feature type="region of interest" description="Disordered" evidence="2">
    <location>
        <begin position="1"/>
        <end position="66"/>
    </location>
</feature>